<sequence length="238" mass="26082">MLSAGRANAIGVATMEPLAYPFEDPFARRLMAAISQAWQERGIGLSLISGSREKDIAWTMESALVDGFILFCLTGAKKLIQRSRDRRLPFIALDLGGSDDRLPSVGIDNRAGAHTLTQHLLDLGHRHFAVLAMEMAANRFQQIEVGEDVAYHASKRRLEGTFTALRERSVEPATVPVIETLSDEATIHPALEALFAAKSHPTAIIAQSDLIALITLDWLAKRGIAVPTDVSCRFRRPS</sequence>
<dbReference type="Gene3D" id="3.40.50.2300">
    <property type="match status" value="2"/>
</dbReference>
<gene>
    <name evidence="2" type="ORF">SAMN06297251_1073</name>
</gene>
<dbReference type="Proteomes" id="UP000192656">
    <property type="component" value="Unassembled WGS sequence"/>
</dbReference>
<evidence type="ECO:0000313" key="2">
    <source>
        <dbReference type="EMBL" id="SMC74241.1"/>
    </source>
</evidence>
<proteinExistence type="predicted"/>
<evidence type="ECO:0000259" key="1">
    <source>
        <dbReference type="Pfam" id="PF00532"/>
    </source>
</evidence>
<evidence type="ECO:0000313" key="3">
    <source>
        <dbReference type="Proteomes" id="UP000192656"/>
    </source>
</evidence>
<dbReference type="InterPro" id="IPR028082">
    <property type="entry name" value="Peripla_BP_I"/>
</dbReference>
<dbReference type="PANTHER" id="PTHR30146:SF138">
    <property type="entry name" value="TRANSCRIPTIONAL REGULATORY PROTEIN"/>
    <property type="match status" value="1"/>
</dbReference>
<dbReference type="SUPFAM" id="SSF53822">
    <property type="entry name" value="Periplasmic binding protein-like I"/>
    <property type="match status" value="1"/>
</dbReference>
<dbReference type="EMBL" id="FWXR01000007">
    <property type="protein sequence ID" value="SMC74241.1"/>
    <property type="molecule type" value="Genomic_DNA"/>
</dbReference>
<feature type="domain" description="Periplasmic binding protein/LacI sugar binding" evidence="1">
    <location>
        <begin position="23"/>
        <end position="231"/>
    </location>
</feature>
<dbReference type="OrthoDB" id="5171752at2"/>
<dbReference type="InterPro" id="IPR001761">
    <property type="entry name" value="Peripla_BP/Lac1_sug-bd_dom"/>
</dbReference>
<dbReference type="Pfam" id="PF00532">
    <property type="entry name" value="Peripla_BP_1"/>
    <property type="match status" value="1"/>
</dbReference>
<dbReference type="AlphaFoldDB" id="A0A1W2BN11"/>
<dbReference type="PANTHER" id="PTHR30146">
    <property type="entry name" value="LACI-RELATED TRANSCRIPTIONAL REPRESSOR"/>
    <property type="match status" value="1"/>
</dbReference>
<dbReference type="GO" id="GO:0003700">
    <property type="term" value="F:DNA-binding transcription factor activity"/>
    <property type="evidence" value="ECO:0007669"/>
    <property type="project" value="TreeGrafter"/>
</dbReference>
<protein>
    <submittedName>
        <fullName evidence="2">Sugar binding domain of LacI family protein</fullName>
    </submittedName>
</protein>
<accession>A0A1W2BN11</accession>
<dbReference type="GO" id="GO:0000976">
    <property type="term" value="F:transcription cis-regulatory region binding"/>
    <property type="evidence" value="ECO:0007669"/>
    <property type="project" value="TreeGrafter"/>
</dbReference>
<name>A0A1W2BN11_9HYPH</name>
<keyword evidence="3" id="KW-1185">Reference proteome</keyword>
<reference evidence="2 3" key="1">
    <citation type="submission" date="2017-04" db="EMBL/GenBank/DDBJ databases">
        <authorList>
            <person name="Afonso C.L."/>
            <person name="Miller P.J."/>
            <person name="Scott M.A."/>
            <person name="Spackman E."/>
            <person name="Goraichik I."/>
            <person name="Dimitrov K.M."/>
            <person name="Suarez D.L."/>
            <person name="Swayne D.E."/>
        </authorList>
    </citation>
    <scope>NUCLEOTIDE SEQUENCE [LARGE SCALE GENOMIC DNA]</scope>
    <source>
        <strain evidence="2 3">CGMCC 1.10972</strain>
    </source>
</reference>
<dbReference type="STRING" id="937218.SAMN06297251_1073"/>
<organism evidence="2 3">
    <name type="scientific">Fulvimarina manganoxydans</name>
    <dbReference type="NCBI Taxonomy" id="937218"/>
    <lineage>
        <taxon>Bacteria</taxon>
        <taxon>Pseudomonadati</taxon>
        <taxon>Pseudomonadota</taxon>
        <taxon>Alphaproteobacteria</taxon>
        <taxon>Hyphomicrobiales</taxon>
        <taxon>Aurantimonadaceae</taxon>
        <taxon>Fulvimarina</taxon>
    </lineage>
</organism>